<keyword evidence="2" id="KW-1185">Reference proteome</keyword>
<proteinExistence type="predicted"/>
<evidence type="ECO:0008006" key="3">
    <source>
        <dbReference type="Google" id="ProtNLM"/>
    </source>
</evidence>
<dbReference type="RefSeq" id="WP_271916465.1">
    <property type="nucleotide sequence ID" value="NZ_JAQNDO010000001.1"/>
</dbReference>
<dbReference type="EMBL" id="JAQNDO010000001">
    <property type="protein sequence ID" value="MDC0741244.1"/>
    <property type="molecule type" value="Genomic_DNA"/>
</dbReference>
<evidence type="ECO:0000313" key="2">
    <source>
        <dbReference type="Proteomes" id="UP001221411"/>
    </source>
</evidence>
<sequence length="173" mass="18960">MKRRGSYIAIAVAAVALVTVGLGAYRGEPRGTGQTREEICEDLAELTEGYCTHVDCRVVTEEYMDACLASCVLSFCPEKVPCTGLDPVFCASCEDMQGARFWRDTDIAGTRCQDSLQQKHQSRNIDQQEFLACFRTKTESLCPALTGTDWYARLREATGQSPLSGSSGAVPER</sequence>
<evidence type="ECO:0000313" key="1">
    <source>
        <dbReference type="EMBL" id="MDC0741244.1"/>
    </source>
</evidence>
<comment type="caution">
    <text evidence="1">The sequence shown here is derived from an EMBL/GenBank/DDBJ whole genome shotgun (WGS) entry which is preliminary data.</text>
</comment>
<name>A0ABT5EHE1_9BACT</name>
<organism evidence="1 2">
    <name type="scientific">Polyangium mundeleinium</name>
    <dbReference type="NCBI Taxonomy" id="2995306"/>
    <lineage>
        <taxon>Bacteria</taxon>
        <taxon>Pseudomonadati</taxon>
        <taxon>Myxococcota</taxon>
        <taxon>Polyangia</taxon>
        <taxon>Polyangiales</taxon>
        <taxon>Polyangiaceae</taxon>
        <taxon>Polyangium</taxon>
    </lineage>
</organism>
<protein>
    <recommendedName>
        <fullName evidence="3">Lipoprotein</fullName>
    </recommendedName>
</protein>
<accession>A0ABT5EHE1</accession>
<gene>
    <name evidence="1" type="ORF">POL67_07810</name>
</gene>
<reference evidence="1 2" key="1">
    <citation type="submission" date="2022-11" db="EMBL/GenBank/DDBJ databases">
        <title>Minimal conservation of predation-associated metabolite biosynthetic gene clusters underscores biosynthetic potential of Myxococcota including descriptions for ten novel species: Archangium lansinium sp. nov., Myxococcus landrumus sp. nov., Nannocystis bai.</title>
        <authorList>
            <person name="Ahearne A."/>
            <person name="Stevens C."/>
            <person name="Dowd S."/>
        </authorList>
    </citation>
    <scope>NUCLEOTIDE SEQUENCE [LARGE SCALE GENOMIC DNA]</scope>
    <source>
        <strain evidence="1 2">RJM3</strain>
    </source>
</reference>
<dbReference type="Proteomes" id="UP001221411">
    <property type="component" value="Unassembled WGS sequence"/>
</dbReference>